<dbReference type="GO" id="GO:0005524">
    <property type="term" value="F:ATP binding"/>
    <property type="evidence" value="ECO:0007669"/>
    <property type="project" value="UniProtKB-UniRule"/>
</dbReference>
<comment type="subunit">
    <text evidence="2">Interacts with BRI1.</text>
</comment>
<sequence>MKNSRDGKSYRINLAFTPPEYLKTCRVTPESVIYSFGTLLLDLLSEKHIPPNHAEKMGVDSMVDVEVLKKVNKKLPYELNCECFGN</sequence>
<name>A0A087GPY0_ARAAL</name>
<keyword evidence="2" id="KW-0472">Membrane</keyword>
<dbReference type="Gramene" id="KFK31932">
    <property type="protein sequence ID" value="KFK31932"/>
    <property type="gene ID" value="AALP_AA6G177800"/>
</dbReference>
<reference evidence="4" key="1">
    <citation type="journal article" date="2015" name="Nat. Plants">
        <title>Genome expansion of Arabis alpina linked with retrotransposition and reduced symmetric DNA methylation.</title>
        <authorList>
            <person name="Willing E.M."/>
            <person name="Rawat V."/>
            <person name="Mandakova T."/>
            <person name="Maumus F."/>
            <person name="James G.V."/>
            <person name="Nordstroem K.J."/>
            <person name="Becker C."/>
            <person name="Warthmann N."/>
            <person name="Chica C."/>
            <person name="Szarzynska B."/>
            <person name="Zytnicki M."/>
            <person name="Albani M.C."/>
            <person name="Kiefer C."/>
            <person name="Bergonzi S."/>
            <person name="Castaings L."/>
            <person name="Mateos J.L."/>
            <person name="Berns M.C."/>
            <person name="Bujdoso N."/>
            <person name="Piofczyk T."/>
            <person name="de Lorenzo L."/>
            <person name="Barrero-Sicilia C."/>
            <person name="Mateos I."/>
            <person name="Piednoel M."/>
            <person name="Hagmann J."/>
            <person name="Chen-Min-Tao R."/>
            <person name="Iglesias-Fernandez R."/>
            <person name="Schuster S.C."/>
            <person name="Alonso-Blanco C."/>
            <person name="Roudier F."/>
            <person name="Carbonero P."/>
            <person name="Paz-Ares J."/>
            <person name="Davis S.J."/>
            <person name="Pecinka A."/>
            <person name="Quesneville H."/>
            <person name="Colot V."/>
            <person name="Lysak M.A."/>
            <person name="Weigel D."/>
            <person name="Coupland G."/>
            <person name="Schneeberger K."/>
        </authorList>
    </citation>
    <scope>NUCLEOTIDE SEQUENCE [LARGE SCALE GENOMIC DNA]</scope>
    <source>
        <strain evidence="4">cv. Pajares</strain>
    </source>
</reference>
<dbReference type="Proteomes" id="UP000029120">
    <property type="component" value="Chromosome 6"/>
</dbReference>
<dbReference type="PANTHER" id="PTHR45863:SF47">
    <property type="entry name" value="SERINE_THREONINE-PROTEIN KINASE BSK3"/>
    <property type="match status" value="1"/>
</dbReference>
<keyword evidence="2" id="KW-1070">Brassinosteroid signaling pathway</keyword>
<comment type="catalytic activity">
    <reaction evidence="2">
        <text>L-seryl-[protein] + ATP = O-phospho-L-seryl-[protein] + ADP + H(+)</text>
        <dbReference type="Rhea" id="RHEA:17989"/>
        <dbReference type="Rhea" id="RHEA-COMP:9863"/>
        <dbReference type="Rhea" id="RHEA-COMP:11604"/>
        <dbReference type="ChEBI" id="CHEBI:15378"/>
        <dbReference type="ChEBI" id="CHEBI:29999"/>
        <dbReference type="ChEBI" id="CHEBI:30616"/>
        <dbReference type="ChEBI" id="CHEBI:83421"/>
        <dbReference type="ChEBI" id="CHEBI:456216"/>
        <dbReference type="EC" id="2.7.11.1"/>
    </reaction>
</comment>
<dbReference type="GO" id="GO:0009742">
    <property type="term" value="P:brassinosteroid mediated signaling pathway"/>
    <property type="evidence" value="ECO:0007669"/>
    <property type="project" value="UniProtKB-UniRule"/>
</dbReference>
<protein>
    <recommendedName>
        <fullName evidence="2">Serine/threonine-protein kinase BSK</fullName>
        <ecNumber evidence="2">2.7.11.1</ecNumber>
    </recommendedName>
    <alternativeName>
        <fullName evidence="2">Brassinosteroid-signaling kinase</fullName>
    </alternativeName>
</protein>
<dbReference type="AlphaFoldDB" id="A0A087GPY0"/>
<dbReference type="InterPro" id="IPR045845">
    <property type="entry name" value="BSK"/>
</dbReference>
<keyword evidence="2" id="KW-0723">Serine/threonine-protein kinase</keyword>
<evidence type="ECO:0000256" key="1">
    <source>
        <dbReference type="ARBA" id="ARBA00008684"/>
    </source>
</evidence>
<accession>A0A087GPY0</accession>
<comment type="function">
    <text evidence="2">Serine/threonine kinase that acts as positive regulator of brassinosteroid (BR) signaling downstream of the receptor kinase BRI1.</text>
</comment>
<keyword evidence="2" id="KW-0067">ATP-binding</keyword>
<dbReference type="GO" id="GO:0004674">
    <property type="term" value="F:protein serine/threonine kinase activity"/>
    <property type="evidence" value="ECO:0007669"/>
    <property type="project" value="UniProtKB-UniRule"/>
</dbReference>
<organism evidence="3 4">
    <name type="scientific">Arabis alpina</name>
    <name type="common">Alpine rock-cress</name>
    <dbReference type="NCBI Taxonomy" id="50452"/>
    <lineage>
        <taxon>Eukaryota</taxon>
        <taxon>Viridiplantae</taxon>
        <taxon>Streptophyta</taxon>
        <taxon>Embryophyta</taxon>
        <taxon>Tracheophyta</taxon>
        <taxon>Spermatophyta</taxon>
        <taxon>Magnoliopsida</taxon>
        <taxon>eudicotyledons</taxon>
        <taxon>Gunneridae</taxon>
        <taxon>Pentapetalae</taxon>
        <taxon>rosids</taxon>
        <taxon>malvids</taxon>
        <taxon>Brassicales</taxon>
        <taxon>Brassicaceae</taxon>
        <taxon>Arabideae</taxon>
        <taxon>Arabis</taxon>
    </lineage>
</organism>
<dbReference type="GO" id="GO:0106310">
    <property type="term" value="F:protein serine kinase activity"/>
    <property type="evidence" value="ECO:0007669"/>
    <property type="project" value="UniProtKB-UniRule"/>
</dbReference>
<dbReference type="GO" id="GO:0012505">
    <property type="term" value="C:endomembrane system"/>
    <property type="evidence" value="ECO:0007669"/>
    <property type="project" value="UniProtKB-SubCell"/>
</dbReference>
<dbReference type="SUPFAM" id="SSF56112">
    <property type="entry name" value="Protein kinase-like (PK-like)"/>
    <property type="match status" value="1"/>
</dbReference>
<keyword evidence="4" id="KW-1185">Reference proteome</keyword>
<dbReference type="InterPro" id="IPR011009">
    <property type="entry name" value="Kinase-like_dom_sf"/>
</dbReference>
<dbReference type="EMBL" id="CM002874">
    <property type="protein sequence ID" value="KFK31932.1"/>
    <property type="molecule type" value="Genomic_DNA"/>
</dbReference>
<dbReference type="GO" id="GO:0005886">
    <property type="term" value="C:plasma membrane"/>
    <property type="evidence" value="ECO:0007669"/>
    <property type="project" value="UniProtKB-SubCell"/>
</dbReference>
<dbReference type="Gene3D" id="1.10.510.10">
    <property type="entry name" value="Transferase(Phosphotransferase) domain 1"/>
    <property type="match status" value="1"/>
</dbReference>
<comment type="catalytic activity">
    <reaction evidence="2">
        <text>L-threonyl-[protein] + ATP = O-phospho-L-threonyl-[protein] + ADP + H(+)</text>
        <dbReference type="Rhea" id="RHEA:46608"/>
        <dbReference type="Rhea" id="RHEA-COMP:11060"/>
        <dbReference type="Rhea" id="RHEA-COMP:11605"/>
        <dbReference type="ChEBI" id="CHEBI:15378"/>
        <dbReference type="ChEBI" id="CHEBI:30013"/>
        <dbReference type="ChEBI" id="CHEBI:30616"/>
        <dbReference type="ChEBI" id="CHEBI:61977"/>
        <dbReference type="ChEBI" id="CHEBI:456216"/>
        <dbReference type="EC" id="2.7.11.1"/>
    </reaction>
</comment>
<keyword evidence="2" id="KW-0547">Nucleotide-binding</keyword>
<comment type="subcellular location">
    <subcellularLocation>
        <location evidence="2">Cell membrane</location>
        <topology evidence="2">Lipid-anchor</topology>
    </subcellularLocation>
</comment>
<dbReference type="OrthoDB" id="1076534at2759"/>
<evidence type="ECO:0000313" key="4">
    <source>
        <dbReference type="Proteomes" id="UP000029120"/>
    </source>
</evidence>
<evidence type="ECO:0000256" key="2">
    <source>
        <dbReference type="RuleBase" id="RU369005"/>
    </source>
</evidence>
<keyword evidence="2" id="KW-1003">Cell membrane</keyword>
<proteinExistence type="inferred from homology"/>
<keyword evidence="2" id="KW-0449">Lipoprotein</keyword>
<evidence type="ECO:0000313" key="3">
    <source>
        <dbReference type="EMBL" id="KFK31932.1"/>
    </source>
</evidence>
<keyword evidence="2" id="KW-0418">Kinase</keyword>
<gene>
    <name evidence="3" type="ordered locus">AALP_Aa6g177800</name>
</gene>
<comment type="similarity">
    <text evidence="1 2">Belongs to the protein kinase superfamily. Ser/Thr protein kinase family.</text>
</comment>
<keyword evidence="2" id="KW-0519">Myristate</keyword>
<dbReference type="PANTHER" id="PTHR45863">
    <property type="entry name" value="SERINE/THREONINE-PROTEIN KINASE BSK5"/>
    <property type="match status" value="1"/>
</dbReference>
<keyword evidence="2" id="KW-0808">Transferase</keyword>
<dbReference type="EC" id="2.7.11.1" evidence="2"/>